<dbReference type="Pfam" id="PF10263">
    <property type="entry name" value="SprT-like"/>
    <property type="match status" value="1"/>
</dbReference>
<evidence type="ECO:0000256" key="2">
    <source>
        <dbReference type="ARBA" id="ARBA00022723"/>
    </source>
</evidence>
<comment type="similarity">
    <text evidence="4">Belongs to the SprT family.</text>
</comment>
<dbReference type="Pfam" id="PF17283">
    <property type="entry name" value="Zn_ribbon_SprT"/>
    <property type="match status" value="1"/>
</dbReference>
<evidence type="ECO:0000256" key="3">
    <source>
        <dbReference type="ARBA" id="ARBA00022833"/>
    </source>
</evidence>
<comment type="caution">
    <text evidence="6">The sequence shown here is derived from an EMBL/GenBank/DDBJ whole genome shotgun (WGS) entry which is preliminary data.</text>
</comment>
<feature type="domain" description="SprT-like" evidence="5">
    <location>
        <begin position="4"/>
        <end position="151"/>
    </location>
</feature>
<evidence type="ECO:0000256" key="1">
    <source>
        <dbReference type="ARBA" id="ARBA00022490"/>
    </source>
</evidence>
<comment type="cofactor">
    <cofactor evidence="4">
        <name>Zn(2+)</name>
        <dbReference type="ChEBI" id="CHEBI:29105"/>
    </cofactor>
    <text evidence="4">Binds 1 zinc ion.</text>
</comment>
<keyword evidence="1 4" id="KW-0963">Cytoplasm</keyword>
<reference evidence="7" key="1">
    <citation type="journal article" date="2019" name="Int. J. Syst. Evol. Microbiol.">
        <title>The Global Catalogue of Microorganisms (GCM) 10K type strain sequencing project: providing services to taxonomists for standard genome sequencing and annotation.</title>
        <authorList>
            <consortium name="The Broad Institute Genomics Platform"/>
            <consortium name="The Broad Institute Genome Sequencing Center for Infectious Disease"/>
            <person name="Wu L."/>
            <person name="Ma J."/>
        </authorList>
    </citation>
    <scope>NUCLEOTIDE SEQUENCE [LARGE SCALE GENOMIC DNA]</scope>
    <source>
        <strain evidence="7">CCUG 59189</strain>
    </source>
</reference>
<dbReference type="RefSeq" id="WP_379316265.1">
    <property type="nucleotide sequence ID" value="NZ_JBHTLM010000001.1"/>
</dbReference>
<dbReference type="SMART" id="SM00731">
    <property type="entry name" value="SprT"/>
    <property type="match status" value="1"/>
</dbReference>
<dbReference type="NCBIfam" id="NF003339">
    <property type="entry name" value="PRK04351.1"/>
    <property type="match status" value="1"/>
</dbReference>
<evidence type="ECO:0000313" key="6">
    <source>
        <dbReference type="EMBL" id="MFD1175193.1"/>
    </source>
</evidence>
<accession>A0ABW3RSC9</accession>
<feature type="binding site" evidence="4">
    <location>
        <position position="67"/>
    </location>
    <ligand>
        <name>Zn(2+)</name>
        <dbReference type="ChEBI" id="CHEBI:29105"/>
    </ligand>
</feature>
<name>A0ABW3RSC9_9BACL</name>
<feature type="binding site" evidence="4">
    <location>
        <position position="71"/>
    </location>
    <ligand>
        <name>Zn(2+)</name>
        <dbReference type="ChEBI" id="CHEBI:29105"/>
    </ligand>
</feature>
<sequence>MNNEQLQAWVEKISLRSFGVPFRHQARYNRRLRSTGGRYFMKTHDIEINPSQLETFGEEEVERIIKHELCHYHLHLSGRGYRHRDQDFKSLLNKVGGSRYCLTLPERQERKTLPYRYKLVCTNCGMEYLRKRRMDPSRYRCGKCASRLKLITLGSKDG</sequence>
<gene>
    <name evidence="6" type="ORF">ACFQ3W_02555</name>
</gene>
<keyword evidence="7" id="KW-1185">Reference proteome</keyword>
<organism evidence="6 7">
    <name type="scientific">Paenibacillus puldeungensis</name>
    <dbReference type="NCBI Taxonomy" id="696536"/>
    <lineage>
        <taxon>Bacteria</taxon>
        <taxon>Bacillati</taxon>
        <taxon>Bacillota</taxon>
        <taxon>Bacilli</taxon>
        <taxon>Bacillales</taxon>
        <taxon>Paenibacillaceae</taxon>
        <taxon>Paenibacillus</taxon>
    </lineage>
</organism>
<evidence type="ECO:0000259" key="5">
    <source>
        <dbReference type="SMART" id="SM00731"/>
    </source>
</evidence>
<dbReference type="Proteomes" id="UP001597262">
    <property type="component" value="Unassembled WGS sequence"/>
</dbReference>
<evidence type="ECO:0000256" key="4">
    <source>
        <dbReference type="HAMAP-Rule" id="MF_00745"/>
    </source>
</evidence>
<feature type="active site" evidence="4">
    <location>
        <position position="68"/>
    </location>
</feature>
<keyword evidence="2 4" id="KW-0479">Metal-binding</keyword>
<dbReference type="EMBL" id="JBHTLM010000001">
    <property type="protein sequence ID" value="MFD1175193.1"/>
    <property type="molecule type" value="Genomic_DNA"/>
</dbReference>
<dbReference type="HAMAP" id="MF_00745">
    <property type="entry name" value="SprT_like"/>
    <property type="match status" value="1"/>
</dbReference>
<comment type="subcellular location">
    <subcellularLocation>
        <location evidence="4">Cytoplasm</location>
    </subcellularLocation>
</comment>
<keyword evidence="3 4" id="KW-0862">Zinc</keyword>
<dbReference type="InterPro" id="IPR035240">
    <property type="entry name" value="SprT_Zn_ribbon"/>
</dbReference>
<dbReference type="InterPro" id="IPR006640">
    <property type="entry name" value="SprT-like_domain"/>
</dbReference>
<proteinExistence type="inferred from homology"/>
<dbReference type="InterPro" id="IPR023524">
    <property type="entry name" value="Uncharacterised_SprT-like"/>
</dbReference>
<protein>
    <recommendedName>
        <fullName evidence="4">Protein SprT-like</fullName>
    </recommendedName>
</protein>
<evidence type="ECO:0000313" key="7">
    <source>
        <dbReference type="Proteomes" id="UP001597262"/>
    </source>
</evidence>